<reference evidence="1" key="1">
    <citation type="submission" date="2023-05" db="EMBL/GenBank/DDBJ databases">
        <authorList>
            <person name="Zhang X."/>
        </authorList>
    </citation>
    <scope>NUCLEOTIDE SEQUENCE</scope>
    <source>
        <strain evidence="1">BD1B2-1</strain>
    </source>
</reference>
<keyword evidence="2" id="KW-1185">Reference proteome</keyword>
<gene>
    <name evidence="1" type="ORF">QNI22_01485</name>
</gene>
<evidence type="ECO:0000313" key="2">
    <source>
        <dbReference type="Proteomes" id="UP001232063"/>
    </source>
</evidence>
<sequence>MTSTHLIHTRLHNQQLLTSFFTKPEEVVQWLGAVQAQDYAGAKWAIAQRCPAITDKAIDAALTDGRIIRTHIMRPTWHFVTPEDIQWILAITSHKVKALNAPYCSKYGLERPFMERCLNHLQETLTGNQQKTRPELLLSLQEAGLSVTQEGISHIMIQAEQEGIVCSGGLKGKHHTYRLLTECAPFVNPLSKEEALAKLSLRYFTSHGPATLKDYIWWSGLSVTDARKGLALIQSNLVQETIDNQTYWFAESASPINDESTKVYLLPNYDEYIVGYANREVLTDKQTQIPRGNILFSNTLIVNGQITGTWKRTLRKASVQVDITLFRSLKENEEQSLHEVARQYASFLELPEGYTLNISR</sequence>
<comment type="caution">
    <text evidence="1">The sequence shown here is derived from an EMBL/GenBank/DDBJ whole genome shotgun (WGS) entry which is preliminary data.</text>
</comment>
<dbReference type="RefSeq" id="WP_314508822.1">
    <property type="nucleotide sequence ID" value="NZ_JASJOU010000001.1"/>
</dbReference>
<accession>A0AAE3R080</accession>
<dbReference type="AlphaFoldDB" id="A0AAE3R080"/>
<dbReference type="PANTHER" id="PTHR38479">
    <property type="entry name" value="LMO0824 PROTEIN"/>
    <property type="match status" value="1"/>
</dbReference>
<dbReference type="PANTHER" id="PTHR38479:SF2">
    <property type="entry name" value="WINGED HELIX DNA-BINDING DOMAIN-CONTAINING PROTEIN"/>
    <property type="match status" value="1"/>
</dbReference>
<name>A0AAE3R080_9BACT</name>
<protein>
    <submittedName>
        <fullName evidence="1">Winged helix DNA-binding domain-containing protein</fullName>
    </submittedName>
</protein>
<dbReference type="Pfam" id="PF06224">
    <property type="entry name" value="AlkZ-like"/>
    <property type="match status" value="1"/>
</dbReference>
<organism evidence="1 2">
    <name type="scientific">Xanthocytophaga agilis</name>
    <dbReference type="NCBI Taxonomy" id="3048010"/>
    <lineage>
        <taxon>Bacteria</taxon>
        <taxon>Pseudomonadati</taxon>
        <taxon>Bacteroidota</taxon>
        <taxon>Cytophagia</taxon>
        <taxon>Cytophagales</taxon>
        <taxon>Rhodocytophagaceae</taxon>
        <taxon>Xanthocytophaga</taxon>
    </lineage>
</organism>
<evidence type="ECO:0000313" key="1">
    <source>
        <dbReference type="EMBL" id="MDJ1499294.1"/>
    </source>
</evidence>
<dbReference type="EMBL" id="JASJOU010000001">
    <property type="protein sequence ID" value="MDJ1499294.1"/>
    <property type="molecule type" value="Genomic_DNA"/>
</dbReference>
<keyword evidence="1" id="KW-0238">DNA-binding</keyword>
<dbReference type="Proteomes" id="UP001232063">
    <property type="component" value="Unassembled WGS sequence"/>
</dbReference>
<dbReference type="GO" id="GO:0003677">
    <property type="term" value="F:DNA binding"/>
    <property type="evidence" value="ECO:0007669"/>
    <property type="project" value="UniProtKB-KW"/>
</dbReference>
<proteinExistence type="predicted"/>
<dbReference type="InterPro" id="IPR009351">
    <property type="entry name" value="AlkZ-like"/>
</dbReference>